<comment type="caution">
    <text evidence="1">The sequence shown here is derived from an EMBL/GenBank/DDBJ whole genome shotgun (WGS) entry which is preliminary data.</text>
</comment>
<dbReference type="RefSeq" id="WP_109603391.1">
    <property type="nucleotide sequence ID" value="NZ_BONA01000128.1"/>
</dbReference>
<dbReference type="EMBL" id="QGGR01000065">
    <property type="protein sequence ID" value="PWK26288.1"/>
    <property type="molecule type" value="Genomic_DNA"/>
</dbReference>
<reference evidence="1 2" key="1">
    <citation type="submission" date="2018-05" db="EMBL/GenBank/DDBJ databases">
        <title>Genomic Encyclopedia of Archaeal and Bacterial Type Strains, Phase II (KMG-II): from individual species to whole genera.</title>
        <authorList>
            <person name="Goeker M."/>
        </authorList>
    </citation>
    <scope>NUCLEOTIDE SEQUENCE [LARGE SCALE GENOMIC DNA]</scope>
    <source>
        <strain evidence="1 2">DSM 45184</strain>
    </source>
</reference>
<keyword evidence="2" id="KW-1185">Reference proteome</keyword>
<protein>
    <submittedName>
        <fullName evidence="1">Uncharacterized protein</fullName>
    </submittedName>
</protein>
<gene>
    <name evidence="1" type="ORF">BC793_1656</name>
</gene>
<dbReference type="Proteomes" id="UP000245697">
    <property type="component" value="Unassembled WGS sequence"/>
</dbReference>
<dbReference type="AlphaFoldDB" id="A0A316E9G0"/>
<organism evidence="1 2">
    <name type="scientific">Actinoplanes xinjiangensis</name>
    <dbReference type="NCBI Taxonomy" id="512350"/>
    <lineage>
        <taxon>Bacteria</taxon>
        <taxon>Bacillati</taxon>
        <taxon>Actinomycetota</taxon>
        <taxon>Actinomycetes</taxon>
        <taxon>Micromonosporales</taxon>
        <taxon>Micromonosporaceae</taxon>
        <taxon>Actinoplanes</taxon>
    </lineage>
</organism>
<evidence type="ECO:0000313" key="2">
    <source>
        <dbReference type="Proteomes" id="UP000245697"/>
    </source>
</evidence>
<name>A0A316E9G0_9ACTN</name>
<sequence length="74" mass="7830">MAPSRQIGVRYPGASSPVASYPGGCLVTPPFVGVFGLLGALYQDGEVDLLVAGEYVQPLPYVLGRCDQRFENLG</sequence>
<accession>A0A316E9G0</accession>
<proteinExistence type="predicted"/>
<evidence type="ECO:0000313" key="1">
    <source>
        <dbReference type="EMBL" id="PWK26288.1"/>
    </source>
</evidence>